<dbReference type="InterPro" id="IPR051687">
    <property type="entry name" value="Peroxisomal_Beta-Oxidation"/>
</dbReference>
<evidence type="ECO:0000256" key="3">
    <source>
        <dbReference type="RuleBase" id="RU000363"/>
    </source>
</evidence>
<dbReference type="SUPFAM" id="SSF51735">
    <property type="entry name" value="NAD(P)-binding Rossmann-fold domains"/>
    <property type="match status" value="1"/>
</dbReference>
<evidence type="ECO:0000313" key="6">
    <source>
        <dbReference type="Proteomes" id="UP000672934"/>
    </source>
</evidence>
<evidence type="ECO:0000256" key="1">
    <source>
        <dbReference type="ARBA" id="ARBA00006484"/>
    </source>
</evidence>
<dbReference type="InterPro" id="IPR057326">
    <property type="entry name" value="KR_dom"/>
</dbReference>
<reference evidence="5" key="1">
    <citation type="submission" date="2021-03" db="EMBL/GenBank/DDBJ databases">
        <authorList>
            <person name="Peeters C."/>
        </authorList>
    </citation>
    <scope>NUCLEOTIDE SEQUENCE</scope>
    <source>
        <strain evidence="5">LMG 31506</strain>
    </source>
</reference>
<dbReference type="InterPro" id="IPR002347">
    <property type="entry name" value="SDR_fam"/>
</dbReference>
<feature type="domain" description="Ketoreductase" evidence="4">
    <location>
        <begin position="8"/>
        <end position="204"/>
    </location>
</feature>
<evidence type="ECO:0000259" key="4">
    <source>
        <dbReference type="SMART" id="SM00822"/>
    </source>
</evidence>
<dbReference type="Proteomes" id="UP000672934">
    <property type="component" value="Unassembled WGS sequence"/>
</dbReference>
<dbReference type="SMART" id="SM00822">
    <property type="entry name" value="PKS_KR"/>
    <property type="match status" value="1"/>
</dbReference>
<dbReference type="EC" id="1.1.1.-" evidence="5"/>
<evidence type="ECO:0000256" key="2">
    <source>
        <dbReference type="ARBA" id="ARBA00023002"/>
    </source>
</evidence>
<dbReference type="EMBL" id="CAJPUY010000017">
    <property type="protein sequence ID" value="CAG2151401.1"/>
    <property type="molecule type" value="Genomic_DNA"/>
</dbReference>
<dbReference type="PANTHER" id="PTHR45024">
    <property type="entry name" value="DEHYDROGENASES, SHORT CHAIN"/>
    <property type="match status" value="1"/>
</dbReference>
<keyword evidence="6" id="KW-1185">Reference proteome</keyword>
<dbReference type="InterPro" id="IPR036291">
    <property type="entry name" value="NAD(P)-bd_dom_sf"/>
</dbReference>
<protein>
    <submittedName>
        <fullName evidence="5">Short-chain type dehydrogenase/reductase</fullName>
        <ecNumber evidence="5">1.1.1.-</ecNumber>
    </submittedName>
</protein>
<dbReference type="PANTHER" id="PTHR45024:SF2">
    <property type="entry name" value="SCP2 DOMAIN-CONTAINING PROTEIN"/>
    <property type="match status" value="1"/>
</dbReference>
<gene>
    <name evidence="5" type="ORF">LMG31506_04402</name>
</gene>
<comment type="caution">
    <text evidence="5">The sequence shown here is derived from an EMBL/GenBank/DDBJ whole genome shotgun (WGS) entry which is preliminary data.</text>
</comment>
<dbReference type="GO" id="GO:0016491">
    <property type="term" value="F:oxidoreductase activity"/>
    <property type="evidence" value="ECO:0007669"/>
    <property type="project" value="UniProtKB-KW"/>
</dbReference>
<proteinExistence type="inferred from homology"/>
<dbReference type="AlphaFoldDB" id="A0A916IX50"/>
<organism evidence="5 6">
    <name type="scientific">Cupriavidus yeoncheonensis</name>
    <dbReference type="NCBI Taxonomy" id="1462994"/>
    <lineage>
        <taxon>Bacteria</taxon>
        <taxon>Pseudomonadati</taxon>
        <taxon>Pseudomonadota</taxon>
        <taxon>Betaproteobacteria</taxon>
        <taxon>Burkholderiales</taxon>
        <taxon>Burkholderiaceae</taxon>
        <taxon>Cupriavidus</taxon>
    </lineage>
</organism>
<keyword evidence="2 5" id="KW-0560">Oxidoreductase</keyword>
<dbReference type="PRINTS" id="PR00080">
    <property type="entry name" value="SDRFAMILY"/>
</dbReference>
<sequence length="305" mass="32499">MTIRFDGRVAIVTGAGNGLGRVHALELARLGAKVVINDFGGSRDGKGGSSDAALAVVEEIRKAGGQAIANGANVADFEQATAMVEQAKAEFGRVDILINNAGILRDKTFSKMEMADFRAVVDVHLMGSVYCTKAVWETMREQNYGRVLMTTSAAGLFGNFGQTNYGAAKMAVVGLMNMLVLEGKKNDIRVNTLAPMAATRMTEDVLPEDILKATGPEQVTPGALYLVSEDAPNKVILGASGGVFSAVRMEETTPVYIPRQELSPDAVAAHFAQISDWSTSVHRDDANHQVHAFVTTMMQHARAAA</sequence>
<dbReference type="RefSeq" id="WP_211949300.1">
    <property type="nucleotide sequence ID" value="NZ_CAJPUY010000017.1"/>
</dbReference>
<dbReference type="PRINTS" id="PR00081">
    <property type="entry name" value="GDHRDH"/>
</dbReference>
<dbReference type="Gene3D" id="3.40.50.720">
    <property type="entry name" value="NAD(P)-binding Rossmann-like Domain"/>
    <property type="match status" value="1"/>
</dbReference>
<dbReference type="Pfam" id="PF00106">
    <property type="entry name" value="adh_short"/>
    <property type="match status" value="1"/>
</dbReference>
<comment type="similarity">
    <text evidence="1 3">Belongs to the short-chain dehydrogenases/reductases (SDR) family.</text>
</comment>
<name>A0A916IX50_9BURK</name>
<evidence type="ECO:0000313" key="5">
    <source>
        <dbReference type="EMBL" id="CAG2151401.1"/>
    </source>
</evidence>
<accession>A0A916IX50</accession>